<dbReference type="SMART" id="SM00471">
    <property type="entry name" value="HDc"/>
    <property type="match status" value="1"/>
</dbReference>
<dbReference type="Gene3D" id="1.10.1300.10">
    <property type="entry name" value="3'5'-cyclic nucleotide phosphodiesterase, catalytic domain"/>
    <property type="match status" value="1"/>
</dbReference>
<dbReference type="GeneID" id="8240590"/>
<feature type="domain" description="PDEase" evidence="4">
    <location>
        <begin position="29"/>
        <end position="449"/>
    </location>
</feature>
<name>C1DZH8_MICCC</name>
<dbReference type="EMBL" id="CP001323">
    <property type="protein sequence ID" value="ACO60653.1"/>
    <property type="molecule type" value="Genomic_DNA"/>
</dbReference>
<dbReference type="GO" id="GO:0007165">
    <property type="term" value="P:signal transduction"/>
    <property type="evidence" value="ECO:0007669"/>
    <property type="project" value="InterPro"/>
</dbReference>
<dbReference type="InParanoid" id="C1DZH8"/>
<dbReference type="InterPro" id="IPR002073">
    <property type="entry name" value="PDEase_catalytic_dom"/>
</dbReference>
<dbReference type="AlphaFoldDB" id="C1DZH8"/>
<dbReference type="Proteomes" id="UP000002009">
    <property type="component" value="Chromosome 2"/>
</dbReference>
<dbReference type="InterPro" id="IPR036971">
    <property type="entry name" value="PDEase_catalytic_dom_sf"/>
</dbReference>
<evidence type="ECO:0000256" key="1">
    <source>
        <dbReference type="ARBA" id="ARBA00022723"/>
    </source>
</evidence>
<dbReference type="GO" id="GO:0004114">
    <property type="term" value="F:3',5'-cyclic-nucleotide phosphodiesterase activity"/>
    <property type="evidence" value="ECO:0007669"/>
    <property type="project" value="InterPro"/>
</dbReference>
<dbReference type="PROSITE" id="PS00126">
    <property type="entry name" value="PDEASE_I_1"/>
    <property type="match status" value="1"/>
</dbReference>
<dbReference type="InterPro" id="IPR003607">
    <property type="entry name" value="HD/PDEase_dom"/>
</dbReference>
<dbReference type="RefSeq" id="XP_002499394.1">
    <property type="nucleotide sequence ID" value="XM_002499349.1"/>
</dbReference>
<evidence type="ECO:0000259" key="4">
    <source>
        <dbReference type="PROSITE" id="PS51845"/>
    </source>
</evidence>
<sequence>MAPSAKRIKLDEDAKLPDLPYPFGPGPAVRVDVPEDVVIPPVTGRGRELLRRATSQWQWDAFEYALHVQTYPLATLMKHMLTHSGLMDEFKLRSVHAERRLDRFLVAVDMHYHRPIRNPAEDRGEEGGDGLRVGYHNVIHACDVLQSTYAYIHLSDLIVDQPCPRFRYEMLWAAMVHDFGHPGVDNDFLVKTRSAAAEACEEAPLEHYHSRFGQVVKCEFDAFDYATVVDGREPGTSRYVRWDEFVPAMVMDTDMSRHGDILRRVLQPAKGASGWSPPSSDARWKDLVNEAVKWSAYCEERRVEDRNRRTEKDPVRIDVGASDGVDGVKNGVADDLLERVRLLETLVLKAADLGHLARPLAVHKQWVEVLFEEFWRLGDREREAGLDVKPLHDRASSSRVKVAESQVWFFNAVGLPLFQALAEVLPAARCQLEAVRENCAYWEGRVEAEKAAEKVKEVSTTSGGRN</sequence>
<accession>C1DZH8</accession>
<dbReference type="GO" id="GO:0046872">
    <property type="term" value="F:metal ion binding"/>
    <property type="evidence" value="ECO:0007669"/>
    <property type="project" value="UniProtKB-KW"/>
</dbReference>
<reference evidence="5 6" key="1">
    <citation type="journal article" date="2009" name="Science">
        <title>Green evolution and dynamic adaptations revealed by genomes of the marine picoeukaryotes Micromonas.</title>
        <authorList>
            <person name="Worden A.Z."/>
            <person name="Lee J.H."/>
            <person name="Mock T."/>
            <person name="Rouze P."/>
            <person name="Simmons M.P."/>
            <person name="Aerts A.L."/>
            <person name="Allen A.E."/>
            <person name="Cuvelier M.L."/>
            <person name="Derelle E."/>
            <person name="Everett M.V."/>
            <person name="Foulon E."/>
            <person name="Grimwood J."/>
            <person name="Gundlach H."/>
            <person name="Henrissat B."/>
            <person name="Napoli C."/>
            <person name="McDonald S.M."/>
            <person name="Parker M.S."/>
            <person name="Rombauts S."/>
            <person name="Salamov A."/>
            <person name="Von Dassow P."/>
            <person name="Badger J.H."/>
            <person name="Coutinho P.M."/>
            <person name="Demir E."/>
            <person name="Dubchak I."/>
            <person name="Gentemann C."/>
            <person name="Eikrem W."/>
            <person name="Gready J.E."/>
            <person name="John U."/>
            <person name="Lanier W."/>
            <person name="Lindquist E.A."/>
            <person name="Lucas S."/>
            <person name="Mayer K.F."/>
            <person name="Moreau H."/>
            <person name="Not F."/>
            <person name="Otillar R."/>
            <person name="Panaud O."/>
            <person name="Pangilinan J."/>
            <person name="Paulsen I."/>
            <person name="Piegu B."/>
            <person name="Poliakov A."/>
            <person name="Robbens S."/>
            <person name="Schmutz J."/>
            <person name="Toulza E."/>
            <person name="Wyss T."/>
            <person name="Zelensky A."/>
            <person name="Zhou K."/>
            <person name="Armbrust E.V."/>
            <person name="Bhattacharya D."/>
            <person name="Goodenough U.W."/>
            <person name="Van de Peer Y."/>
            <person name="Grigoriev I.V."/>
        </authorList>
    </citation>
    <scope>NUCLEOTIDE SEQUENCE [LARGE SCALE GENOMIC DNA]</scope>
    <source>
        <strain evidence="6">RCC299 / NOUM17</strain>
    </source>
</reference>
<evidence type="ECO:0000313" key="5">
    <source>
        <dbReference type="EMBL" id="ACO60653.1"/>
    </source>
</evidence>
<dbReference type="OrthoDB" id="541199at2759"/>
<evidence type="ECO:0000256" key="2">
    <source>
        <dbReference type="ARBA" id="ARBA00022801"/>
    </source>
</evidence>
<dbReference type="OMA" id="RENCAYW"/>
<comment type="similarity">
    <text evidence="3">Belongs to the cyclic nucleotide phosphodiesterase family.</text>
</comment>
<dbReference type="PANTHER" id="PTHR11347">
    <property type="entry name" value="CYCLIC NUCLEOTIDE PHOSPHODIESTERASE"/>
    <property type="match status" value="1"/>
</dbReference>
<evidence type="ECO:0000256" key="3">
    <source>
        <dbReference type="RuleBase" id="RU363067"/>
    </source>
</evidence>
<comment type="cofactor">
    <cofactor evidence="3">
        <name>a divalent metal cation</name>
        <dbReference type="ChEBI" id="CHEBI:60240"/>
    </cofactor>
    <text evidence="3">Binds 2 divalent metal cations per subunit. Site 1 may preferentially bind zinc ions, while site 2 has a preference for magnesium and/or manganese ions.</text>
</comment>
<keyword evidence="1 3" id="KW-0479">Metal-binding</keyword>
<evidence type="ECO:0000313" key="6">
    <source>
        <dbReference type="Proteomes" id="UP000002009"/>
    </source>
</evidence>
<dbReference type="EC" id="3.1.4.-" evidence="3"/>
<keyword evidence="2 3" id="KW-0378">Hydrolase</keyword>
<dbReference type="Pfam" id="PF00233">
    <property type="entry name" value="PDEase_I"/>
    <property type="match status" value="1"/>
</dbReference>
<dbReference type="KEGG" id="mis:MICPUN_99195"/>
<dbReference type="PROSITE" id="PS51845">
    <property type="entry name" value="PDEASE_I_2"/>
    <property type="match status" value="1"/>
</dbReference>
<dbReference type="SUPFAM" id="SSF109604">
    <property type="entry name" value="HD-domain/PDEase-like"/>
    <property type="match status" value="1"/>
</dbReference>
<gene>
    <name evidence="5" type="ORF">MICPUN_99195</name>
</gene>
<dbReference type="InterPro" id="IPR023174">
    <property type="entry name" value="PDEase_CS"/>
</dbReference>
<protein>
    <recommendedName>
        <fullName evidence="3">Phosphodiesterase</fullName>
        <ecNumber evidence="3">3.1.4.-</ecNumber>
    </recommendedName>
</protein>
<proteinExistence type="inferred from homology"/>
<dbReference type="eggNOG" id="KOG3689">
    <property type="taxonomic scope" value="Eukaryota"/>
</dbReference>
<dbReference type="STRING" id="296587.C1DZH8"/>
<organism evidence="5 6">
    <name type="scientific">Micromonas commoda (strain RCC299 / NOUM17 / CCMP2709)</name>
    <name type="common">Picoplanktonic green alga</name>
    <dbReference type="NCBI Taxonomy" id="296587"/>
    <lineage>
        <taxon>Eukaryota</taxon>
        <taxon>Viridiplantae</taxon>
        <taxon>Chlorophyta</taxon>
        <taxon>Mamiellophyceae</taxon>
        <taxon>Mamiellales</taxon>
        <taxon>Mamiellaceae</taxon>
        <taxon>Micromonas</taxon>
    </lineage>
</organism>
<keyword evidence="6" id="KW-1185">Reference proteome</keyword>